<keyword evidence="1" id="KW-0256">Endoplasmic reticulum</keyword>
<comment type="similarity">
    <text evidence="1">Belongs to the SFH5 family.</text>
</comment>
<keyword evidence="1" id="KW-0472">Membrane</keyword>
<dbReference type="Proteomes" id="UP001283341">
    <property type="component" value="Unassembled WGS sequence"/>
</dbReference>
<evidence type="ECO:0000313" key="4">
    <source>
        <dbReference type="Proteomes" id="UP001283341"/>
    </source>
</evidence>
<dbReference type="AlphaFoldDB" id="A0AAE0MFY5"/>
<keyword evidence="1" id="KW-0492">Microsome</keyword>
<comment type="function">
    <text evidence="1">Non-classical phosphatidylinositol (PtdIns) transfer protein (PITP), which exhibits PtdIns-binding/transfer activity in the absence of detectable PtdCho-binding/transfer activity. Regulates PtdIns(4,5)P2 homeostasis at the plasma membrane.</text>
</comment>
<dbReference type="GO" id="GO:0005886">
    <property type="term" value="C:plasma membrane"/>
    <property type="evidence" value="ECO:0007669"/>
    <property type="project" value="TreeGrafter"/>
</dbReference>
<name>A0AAE0MFY5_9PEZI</name>
<gene>
    <name evidence="3" type="ORF">B0H66DRAFT_613195</name>
</gene>
<dbReference type="GO" id="GO:0005789">
    <property type="term" value="C:endoplasmic reticulum membrane"/>
    <property type="evidence" value="ECO:0007669"/>
    <property type="project" value="UniProtKB-SubCell"/>
</dbReference>
<dbReference type="GO" id="GO:0005829">
    <property type="term" value="C:cytosol"/>
    <property type="evidence" value="ECO:0007669"/>
    <property type="project" value="TreeGrafter"/>
</dbReference>
<dbReference type="PANTHER" id="PTHR47669">
    <property type="entry name" value="PHOSPHATIDYLINOSITOL TRANSFER PROTEIN SFH5"/>
    <property type="match status" value="1"/>
</dbReference>
<dbReference type="PANTHER" id="PTHR47669:SF1">
    <property type="entry name" value="PHOSPHATIDYLINOSITOL TRANSFER PROTEIN SFH5"/>
    <property type="match status" value="1"/>
</dbReference>
<keyword evidence="4" id="KW-1185">Reference proteome</keyword>
<dbReference type="GO" id="GO:0043001">
    <property type="term" value="P:Golgi to plasma membrane protein transport"/>
    <property type="evidence" value="ECO:0007669"/>
    <property type="project" value="TreeGrafter"/>
</dbReference>
<protein>
    <recommendedName>
        <fullName evidence="1">Phosphatidylinositol transfer protein SFH5</fullName>
        <shortName evidence="1">PITP SFH5</shortName>
    </recommendedName>
</protein>
<organism evidence="3 4">
    <name type="scientific">Apodospora peruviana</name>
    <dbReference type="NCBI Taxonomy" id="516989"/>
    <lineage>
        <taxon>Eukaryota</taxon>
        <taxon>Fungi</taxon>
        <taxon>Dikarya</taxon>
        <taxon>Ascomycota</taxon>
        <taxon>Pezizomycotina</taxon>
        <taxon>Sordariomycetes</taxon>
        <taxon>Sordariomycetidae</taxon>
        <taxon>Sordariales</taxon>
        <taxon>Lasiosphaeriaceae</taxon>
        <taxon>Apodospora</taxon>
    </lineage>
</organism>
<dbReference type="GO" id="GO:0008526">
    <property type="term" value="F:phosphatidylinositol transfer activity"/>
    <property type="evidence" value="ECO:0007669"/>
    <property type="project" value="UniProtKB-UniRule"/>
</dbReference>
<keyword evidence="1" id="KW-0813">Transport</keyword>
<evidence type="ECO:0000256" key="1">
    <source>
        <dbReference type="RuleBase" id="RU367059"/>
    </source>
</evidence>
<comment type="subcellular location">
    <subcellularLocation>
        <location evidence="1">Cytoplasm</location>
    </subcellularLocation>
    <subcellularLocation>
        <location evidence="1">Endoplasmic reticulum membrane</location>
        <topology evidence="1">Peripheral membrane protein</topology>
    </subcellularLocation>
    <subcellularLocation>
        <location evidence="1">Microsome membrane</location>
        <topology evidence="1">Peripheral membrane protein</topology>
    </subcellularLocation>
</comment>
<dbReference type="EMBL" id="JAUEDM010000001">
    <property type="protein sequence ID" value="KAK3331126.1"/>
    <property type="molecule type" value="Genomic_DNA"/>
</dbReference>
<feature type="compositionally biased region" description="Low complexity" evidence="2">
    <location>
        <begin position="23"/>
        <end position="37"/>
    </location>
</feature>
<evidence type="ECO:0000256" key="2">
    <source>
        <dbReference type="SAM" id="MobiDB-lite"/>
    </source>
</evidence>
<dbReference type="InterPro" id="IPR042938">
    <property type="entry name" value="Sfh5"/>
</dbReference>
<comment type="caution">
    <text evidence="3">The sequence shown here is derived from an EMBL/GenBank/DDBJ whole genome shotgun (WGS) entry which is preliminary data.</text>
</comment>
<feature type="region of interest" description="Disordered" evidence="2">
    <location>
        <begin position="1"/>
        <end position="39"/>
    </location>
</feature>
<sequence length="232" mass="26432">MSSSRKRPSKSDLDGHVTDLLIPPTSSPSASSGKSTPWQTLVMPPLEQFRRRLPQVIESCSGANNLWGVTLRPDLENDAPTMVILSKFLKQEQGGIGRAAQRLMETILWYTVYVRQRELVDQPFPKKFDRIAYVCGHQRQVSGPNSENMDAPRIAVIWYRWENFGHKTAFFSDSTGHFLAWRMALMQLAIEELQLGNVTKMPVYEEPDEYRIIQVHDFPNVKLSDIATGVIK</sequence>
<proteinExistence type="inferred from homology"/>
<dbReference type="GO" id="GO:0017157">
    <property type="term" value="P:regulation of exocytosis"/>
    <property type="evidence" value="ECO:0007669"/>
    <property type="project" value="TreeGrafter"/>
</dbReference>
<dbReference type="GO" id="GO:0032541">
    <property type="term" value="C:cortical endoplasmic reticulum"/>
    <property type="evidence" value="ECO:0007669"/>
    <property type="project" value="TreeGrafter"/>
</dbReference>
<keyword evidence="1" id="KW-0963">Cytoplasm</keyword>
<keyword evidence="1" id="KW-0445">Lipid transport</keyword>
<reference evidence="3" key="2">
    <citation type="submission" date="2023-06" db="EMBL/GenBank/DDBJ databases">
        <authorList>
            <consortium name="Lawrence Berkeley National Laboratory"/>
            <person name="Haridas S."/>
            <person name="Hensen N."/>
            <person name="Bonometti L."/>
            <person name="Westerberg I."/>
            <person name="Brannstrom I.O."/>
            <person name="Guillou S."/>
            <person name="Cros-Aarteil S."/>
            <person name="Calhoun S."/>
            <person name="Kuo A."/>
            <person name="Mondo S."/>
            <person name="Pangilinan J."/>
            <person name="Riley R."/>
            <person name="Labutti K."/>
            <person name="Andreopoulos B."/>
            <person name="Lipzen A."/>
            <person name="Chen C."/>
            <person name="Yanf M."/>
            <person name="Daum C."/>
            <person name="Ng V."/>
            <person name="Clum A."/>
            <person name="Steindorff A."/>
            <person name="Ohm R."/>
            <person name="Martin F."/>
            <person name="Silar P."/>
            <person name="Natvig D."/>
            <person name="Lalanne C."/>
            <person name="Gautier V."/>
            <person name="Ament-Velasquez S.L."/>
            <person name="Kruys A."/>
            <person name="Hutchinson M.I."/>
            <person name="Powell A.J."/>
            <person name="Barry K."/>
            <person name="Miller A.N."/>
            <person name="Grigoriev I.V."/>
            <person name="Debuchy R."/>
            <person name="Gladieux P."/>
            <person name="Thoren M.H."/>
            <person name="Johannesson H."/>
        </authorList>
    </citation>
    <scope>NUCLEOTIDE SEQUENCE</scope>
    <source>
        <strain evidence="3">CBS 118394</strain>
    </source>
</reference>
<accession>A0AAE0MFY5</accession>
<reference evidence="3" key="1">
    <citation type="journal article" date="2023" name="Mol. Phylogenet. Evol.">
        <title>Genome-scale phylogeny and comparative genomics of the fungal order Sordariales.</title>
        <authorList>
            <person name="Hensen N."/>
            <person name="Bonometti L."/>
            <person name="Westerberg I."/>
            <person name="Brannstrom I.O."/>
            <person name="Guillou S."/>
            <person name="Cros-Aarteil S."/>
            <person name="Calhoun S."/>
            <person name="Haridas S."/>
            <person name="Kuo A."/>
            <person name="Mondo S."/>
            <person name="Pangilinan J."/>
            <person name="Riley R."/>
            <person name="LaButti K."/>
            <person name="Andreopoulos B."/>
            <person name="Lipzen A."/>
            <person name="Chen C."/>
            <person name="Yan M."/>
            <person name="Daum C."/>
            <person name="Ng V."/>
            <person name="Clum A."/>
            <person name="Steindorff A."/>
            <person name="Ohm R.A."/>
            <person name="Martin F."/>
            <person name="Silar P."/>
            <person name="Natvig D.O."/>
            <person name="Lalanne C."/>
            <person name="Gautier V."/>
            <person name="Ament-Velasquez S.L."/>
            <person name="Kruys A."/>
            <person name="Hutchinson M.I."/>
            <person name="Powell A.J."/>
            <person name="Barry K."/>
            <person name="Miller A.N."/>
            <person name="Grigoriev I.V."/>
            <person name="Debuchy R."/>
            <person name="Gladieux P."/>
            <person name="Hiltunen Thoren M."/>
            <person name="Johannesson H."/>
        </authorList>
    </citation>
    <scope>NUCLEOTIDE SEQUENCE</scope>
    <source>
        <strain evidence="3">CBS 118394</strain>
    </source>
</reference>
<evidence type="ECO:0000313" key="3">
    <source>
        <dbReference type="EMBL" id="KAK3331126.1"/>
    </source>
</evidence>